<organism evidence="1">
    <name type="scientific">viral metagenome</name>
    <dbReference type="NCBI Taxonomy" id="1070528"/>
    <lineage>
        <taxon>unclassified sequences</taxon>
        <taxon>metagenomes</taxon>
        <taxon>organismal metagenomes</taxon>
    </lineage>
</organism>
<sequence length="441" mass="50726">MTICGNKECKKKAIFGLYCDEKAKFCKQHKDADMIDVINKKCYCGKSQPRWNLEGLSARFCSSCKSENMVQPNRKLCKCGKRPCFNFEGLKGDFCNSCKLDGMINVEDKRCVCAKNTSPCFNFEGLRGKYCGTCKLDGMVNVKSPKCGCGVVPNFNFEGLRPKFCSKCKTEGMIDLIHPLCISCNKFQPTFNFVGLKAEFCSKCKTGGMIDVCNKLCFCNSVQPTYNYEGLKAKYCVKCKTNDMIDVNHTKCKTLFCDIRVQEKFEGYCLRCYINIYPDKPVARNYKTKEIAVVEHIVNTFPSMDWVTDKKIDNGCSKKRPDLLLDLGYQVIIVEIDENQHQKYNCSCENKRLMELSQDVGHRPIIFIRVNPDDYLDENNHKVKSCWGITKETGISKIVNKKDWNSRLESLKKQIEYWLILEHKTDKTIEIIELFYDQNLV</sequence>
<dbReference type="AlphaFoldDB" id="A0A6C0HWC1"/>
<reference evidence="1" key="1">
    <citation type="journal article" date="2020" name="Nature">
        <title>Giant virus diversity and host interactions through global metagenomics.</title>
        <authorList>
            <person name="Schulz F."/>
            <person name="Roux S."/>
            <person name="Paez-Espino D."/>
            <person name="Jungbluth S."/>
            <person name="Walsh D.A."/>
            <person name="Denef V.J."/>
            <person name="McMahon K.D."/>
            <person name="Konstantinidis K.T."/>
            <person name="Eloe-Fadrosh E.A."/>
            <person name="Kyrpides N.C."/>
            <person name="Woyke T."/>
        </authorList>
    </citation>
    <scope>NUCLEOTIDE SEQUENCE</scope>
    <source>
        <strain evidence="1">GVMAG-M-3300023184-178</strain>
    </source>
</reference>
<evidence type="ECO:0008006" key="2">
    <source>
        <dbReference type="Google" id="ProtNLM"/>
    </source>
</evidence>
<evidence type="ECO:0000313" key="1">
    <source>
        <dbReference type="EMBL" id="QHT85031.1"/>
    </source>
</evidence>
<dbReference type="Pfam" id="PF19114">
    <property type="entry name" value="EsV_1_7_cys"/>
    <property type="match status" value="7"/>
</dbReference>
<protein>
    <recommendedName>
        <fullName evidence="2">Endonuclease</fullName>
    </recommendedName>
</protein>
<dbReference type="SMART" id="SM01425">
    <property type="entry name" value="EsV_1_7"/>
    <property type="match status" value="4"/>
</dbReference>
<dbReference type="Gene3D" id="6.10.140.110">
    <property type="match status" value="2"/>
</dbReference>
<dbReference type="EMBL" id="MN740030">
    <property type="protein sequence ID" value="QHT85031.1"/>
    <property type="molecule type" value="Genomic_DNA"/>
</dbReference>
<proteinExistence type="predicted"/>
<dbReference type="InterPro" id="IPR043822">
    <property type="entry name" value="EsV_1_7_cys"/>
</dbReference>
<accession>A0A6C0HWC1</accession>
<name>A0A6C0HWC1_9ZZZZ</name>